<comment type="caution">
    <text evidence="3">The sequence shown here is derived from an EMBL/GenBank/DDBJ whole genome shotgun (WGS) entry which is preliminary data.</text>
</comment>
<accession>A0ABT1ZN30</accession>
<dbReference type="InterPro" id="IPR036938">
    <property type="entry name" value="PAP2/HPO_sf"/>
</dbReference>
<dbReference type="Pfam" id="PF01569">
    <property type="entry name" value="PAP2"/>
    <property type="match status" value="1"/>
</dbReference>
<dbReference type="InterPro" id="IPR000326">
    <property type="entry name" value="PAP2/HPO"/>
</dbReference>
<evidence type="ECO:0000313" key="4">
    <source>
        <dbReference type="Proteomes" id="UP001204151"/>
    </source>
</evidence>
<dbReference type="Proteomes" id="UP001204151">
    <property type="component" value="Unassembled WGS sequence"/>
</dbReference>
<sequence length="983" mass="107588">MSAAAYFGPSIACLVSILPGIFRGFTYRLLAGSKVSKQIQLITLKYSWCGWLMLGASAFASTPTVQGQSGYVNMPSAWVEQDGTFSTGYGYDRPYGSFWVSSTILPFLQVTGRYVGITGIPGFSSEPGHYGSGYGRYKDKVVDAKLRLLTESTWIPELSIGATDLLGTELFKGQYVVATKVFGNSRNIEASIGYGNKRPDGLFAGVRWVPLAARNWAFVAEYDANDYKRDFRAAETAAGERSKGPAAGVEYRWGWLGVQVARHRDHFSANAYVSVPFSEREFIPKLYEPPPFDPEKAPPRATAEEWRQHANHGAEMVQALVRQDFKNVRVAFEDNALKLSLTNSRISNLGRAVGRATRTALAFAPQGTRAIQVTYTKLEQPIATYEFIDLQRLTDYLTGLADRESFLQTVTVHYAGPGDQIGEDQGGLLAAVQDEGANLQVQVGRDGNTVQLASEDREANRFKVVPKVSFFFNDPSGALRYELWAAANYDRRLAQGLYLNSDLKLTALETVSGVTQPSNSLLPHVRTDVAEYKRGGRFKLNRLMLNKYMMPAERVYARLSGGLYEEMYRGFGGQMLYLPKDSRWAADVNVDALQQRGFKGWLDKRDYQTVSGFASLHYKLPYDVTATARAGRFLAKDNGVRFEFKRRFPSGMEIGAWYAKTSGKDITNPGTPTNPYNDKGVFLSVPLNIMLPFDSQNTASVALSPWTRDVGQMVASPGDLYDMVEQPRRDMTTFDGLGNFAERRDEQNLPAVNPPVTAMPNLWPLFRMRVEQSFNTGPTPPDWAKGAAVGGGAILASALLDKPVDRFMKKHQGSSVARAWDNVGKATPLVFTGIAAGAVAFGDARVQNIGIISLESVASAAALSITAKHIAGRARPDQDAGQWAKATDRSNASFPSNHATVAFAAVTPFAQEYDAPWLYGVAAAGSLGRTAGRQHWVSDVVAGGLLGMAVGGWLWQAQRTDTHSSFAVAPGPKSVGVAWFGNY</sequence>
<dbReference type="RefSeq" id="WP_258815909.1">
    <property type="nucleotide sequence ID" value="NZ_JANUGW010000004.1"/>
</dbReference>
<evidence type="ECO:0000313" key="3">
    <source>
        <dbReference type="EMBL" id="MCS0581298.1"/>
    </source>
</evidence>
<dbReference type="Gene3D" id="1.20.144.10">
    <property type="entry name" value="Phosphatidic acid phosphatase type 2/haloperoxidase"/>
    <property type="match status" value="1"/>
</dbReference>
<feature type="transmembrane region" description="Helical" evidence="1">
    <location>
        <begin position="6"/>
        <end position="25"/>
    </location>
</feature>
<keyword evidence="1" id="KW-0812">Transmembrane</keyword>
<organism evidence="3 4">
    <name type="scientific">Massilia pinisoli</name>
    <dbReference type="NCBI Taxonomy" id="1772194"/>
    <lineage>
        <taxon>Bacteria</taxon>
        <taxon>Pseudomonadati</taxon>
        <taxon>Pseudomonadota</taxon>
        <taxon>Betaproteobacteria</taxon>
        <taxon>Burkholderiales</taxon>
        <taxon>Oxalobacteraceae</taxon>
        <taxon>Telluria group</taxon>
        <taxon>Massilia</taxon>
    </lineage>
</organism>
<protein>
    <submittedName>
        <fullName evidence="3">YjbH domain-containing protein</fullName>
    </submittedName>
</protein>
<dbReference type="InterPro" id="IPR010344">
    <property type="entry name" value="YbjH"/>
</dbReference>
<dbReference type="Pfam" id="PF06082">
    <property type="entry name" value="YjbH"/>
    <property type="match status" value="2"/>
</dbReference>
<feature type="domain" description="Phosphatidic acid phosphatase type 2/haloperoxidase" evidence="2">
    <location>
        <begin position="848"/>
        <end position="955"/>
    </location>
</feature>
<keyword evidence="1" id="KW-1133">Transmembrane helix</keyword>
<reference evidence="3 4" key="1">
    <citation type="submission" date="2022-08" db="EMBL/GenBank/DDBJ databases">
        <title>Reclassification of Massilia species as members of the genera Telluria, Duganella, Pseudoduganella, Mokoshia gen. nov. and Zemynaea gen. nov. using orthogonal and non-orthogonal genome-based approaches.</title>
        <authorList>
            <person name="Bowman J.P."/>
        </authorList>
    </citation>
    <scope>NUCLEOTIDE SEQUENCE [LARGE SCALE GENOMIC DNA]</scope>
    <source>
        <strain evidence="3 4">JCM 31316</strain>
    </source>
</reference>
<gene>
    <name evidence="3" type="ORF">NX784_06815</name>
</gene>
<dbReference type="EMBL" id="JANUGW010000004">
    <property type="protein sequence ID" value="MCS0581298.1"/>
    <property type="molecule type" value="Genomic_DNA"/>
</dbReference>
<evidence type="ECO:0000259" key="2">
    <source>
        <dbReference type="SMART" id="SM00014"/>
    </source>
</evidence>
<dbReference type="CDD" id="cd03394">
    <property type="entry name" value="PAP2_like_5"/>
    <property type="match status" value="1"/>
</dbReference>
<proteinExistence type="predicted"/>
<dbReference type="SMART" id="SM00014">
    <property type="entry name" value="acidPPc"/>
    <property type="match status" value="1"/>
</dbReference>
<keyword evidence="1" id="KW-0472">Membrane</keyword>
<evidence type="ECO:0000256" key="1">
    <source>
        <dbReference type="SAM" id="Phobius"/>
    </source>
</evidence>
<keyword evidence="4" id="KW-1185">Reference proteome</keyword>
<name>A0ABT1ZN30_9BURK</name>
<dbReference type="SUPFAM" id="SSF48317">
    <property type="entry name" value="Acid phosphatase/Vanadium-dependent haloperoxidase"/>
    <property type="match status" value="1"/>
</dbReference>